<dbReference type="AlphaFoldDB" id="A0A7J9G6Z4"/>
<accession>A0A7J9G6Z4</accession>
<sequence>MKKSPNMWARAFLGTTCILDIVDKNLCDAFNSSIVEARFKSIIRMLEDIRTKMMTKIIQKGSYLMDGSKIIVYL</sequence>
<evidence type="ECO:0000313" key="2">
    <source>
        <dbReference type="Proteomes" id="UP000593560"/>
    </source>
</evidence>
<dbReference type="Proteomes" id="UP000593560">
    <property type="component" value="Unassembled WGS sequence"/>
</dbReference>
<protein>
    <submittedName>
        <fullName evidence="1">Uncharacterized protein</fullName>
    </submittedName>
</protein>
<name>A0A7J9G6Z4_9ROSI</name>
<comment type="caution">
    <text evidence="1">The sequence shown here is derived from an EMBL/GenBank/DDBJ whole genome shotgun (WGS) entry which is preliminary data.</text>
</comment>
<gene>
    <name evidence="1" type="ORF">Gohar_017351</name>
</gene>
<reference evidence="1 2" key="1">
    <citation type="journal article" date="2019" name="Genome Biol. Evol.">
        <title>Insights into the evolution of the New World diploid cottons (Gossypium, subgenus Houzingenia) based on genome sequencing.</title>
        <authorList>
            <person name="Grover C.E."/>
            <person name="Arick M.A. 2nd"/>
            <person name="Thrash A."/>
            <person name="Conover J.L."/>
            <person name="Sanders W.S."/>
            <person name="Peterson D.G."/>
            <person name="Frelichowski J.E."/>
            <person name="Scheffler J.A."/>
            <person name="Scheffler B.E."/>
            <person name="Wendel J.F."/>
        </authorList>
    </citation>
    <scope>NUCLEOTIDE SEQUENCE [LARGE SCALE GENOMIC DNA]</scope>
    <source>
        <strain evidence="1">0</strain>
        <tissue evidence="1">Leaf</tissue>
    </source>
</reference>
<organism evidence="1 2">
    <name type="scientific">Gossypium harknessii</name>
    <dbReference type="NCBI Taxonomy" id="34285"/>
    <lineage>
        <taxon>Eukaryota</taxon>
        <taxon>Viridiplantae</taxon>
        <taxon>Streptophyta</taxon>
        <taxon>Embryophyta</taxon>
        <taxon>Tracheophyta</taxon>
        <taxon>Spermatophyta</taxon>
        <taxon>Magnoliopsida</taxon>
        <taxon>eudicotyledons</taxon>
        <taxon>Gunneridae</taxon>
        <taxon>Pentapetalae</taxon>
        <taxon>rosids</taxon>
        <taxon>malvids</taxon>
        <taxon>Malvales</taxon>
        <taxon>Malvaceae</taxon>
        <taxon>Malvoideae</taxon>
        <taxon>Gossypium</taxon>
    </lineage>
</organism>
<dbReference type="OrthoDB" id="1888602at2759"/>
<evidence type="ECO:0000313" key="1">
    <source>
        <dbReference type="EMBL" id="MBA0792894.1"/>
    </source>
</evidence>
<dbReference type="EMBL" id="JABFAD010000002">
    <property type="protein sequence ID" value="MBA0792894.1"/>
    <property type="molecule type" value="Genomic_DNA"/>
</dbReference>
<proteinExistence type="predicted"/>
<keyword evidence="2" id="KW-1185">Reference proteome</keyword>